<keyword evidence="2" id="KW-1003">Cell membrane</keyword>
<accession>A0A852IED9</accession>
<keyword evidence="10" id="KW-1015">Disulfide bond</keyword>
<protein>
    <submittedName>
        <fullName evidence="17">CD8A protein</fullName>
    </submittedName>
</protein>
<evidence type="ECO:0000313" key="17">
    <source>
        <dbReference type="EMBL" id="NXX40685.1"/>
    </source>
</evidence>
<dbReference type="PANTHER" id="PTHR10441:SF2">
    <property type="entry name" value="T-CELL SURFACE GLYCOPROTEIN CD8 ALPHA CHAIN"/>
    <property type="match status" value="1"/>
</dbReference>
<evidence type="ECO:0000256" key="9">
    <source>
        <dbReference type="ARBA" id="ARBA00023139"/>
    </source>
</evidence>
<proteinExistence type="predicted"/>
<feature type="region of interest" description="Disordered" evidence="14">
    <location>
        <begin position="115"/>
        <end position="138"/>
    </location>
</feature>
<name>A0A852IED9_9PICI</name>
<keyword evidence="9" id="KW-0564">Palmitate</keyword>
<keyword evidence="4" id="KW-0732">Signal</keyword>
<evidence type="ECO:0000256" key="14">
    <source>
        <dbReference type="SAM" id="MobiDB-lite"/>
    </source>
</evidence>
<keyword evidence="3 15" id="KW-0812">Transmembrane</keyword>
<dbReference type="Proteomes" id="UP000627253">
    <property type="component" value="Unassembled WGS sequence"/>
</dbReference>
<evidence type="ECO:0000256" key="8">
    <source>
        <dbReference type="ARBA" id="ARBA00023136"/>
    </source>
</evidence>
<dbReference type="InterPro" id="IPR036179">
    <property type="entry name" value="Ig-like_dom_sf"/>
</dbReference>
<evidence type="ECO:0000256" key="1">
    <source>
        <dbReference type="ARBA" id="ARBA00004251"/>
    </source>
</evidence>
<keyword evidence="7" id="KW-1064">Adaptive immunity</keyword>
<keyword evidence="18" id="KW-1185">Reference proteome</keyword>
<evidence type="ECO:0000256" key="13">
    <source>
        <dbReference type="ARBA" id="ARBA00023319"/>
    </source>
</evidence>
<dbReference type="GO" id="GO:0009897">
    <property type="term" value="C:external side of plasma membrane"/>
    <property type="evidence" value="ECO:0007669"/>
    <property type="project" value="TreeGrafter"/>
</dbReference>
<feature type="non-terminal residue" evidence="17">
    <location>
        <position position="188"/>
    </location>
</feature>
<sequence length="188" mass="21509">ARLLGRDGGHLQVGQRLELECLPEKEDSGVFWVRQDRHGHLHFIVFISHINKLMFEGSQQKSRRFEAMRDSNAYRLVVKAFQTQDEGNYFCLMNSNQVLYFSSGLPAFFPVTTTRAPPTTQHGTTEKDPCPRTPDAGSLDTSREELSFFCDIFIWVPLAGACLLLVIALTVTIVLCQQTRRRRCRCKR</sequence>
<reference evidence="17" key="1">
    <citation type="submission" date="2020-02" db="EMBL/GenBank/DDBJ databases">
        <title>Bird 10,000 Genomes (B10K) Project - Family phase.</title>
        <authorList>
            <person name="Zhang G."/>
        </authorList>
    </citation>
    <scope>NUCLEOTIDE SEQUENCE</scope>
    <source>
        <strain evidence="17">B10K-DU-002-37</strain>
        <tissue evidence="17">Muscle</tissue>
    </source>
</reference>
<dbReference type="SUPFAM" id="SSF48726">
    <property type="entry name" value="Immunoglobulin"/>
    <property type="match status" value="1"/>
</dbReference>
<comment type="caution">
    <text evidence="17">The sequence shown here is derived from an EMBL/GenBank/DDBJ whole genome shotgun (WGS) entry which is preliminary data.</text>
</comment>
<evidence type="ECO:0000256" key="15">
    <source>
        <dbReference type="SAM" id="Phobius"/>
    </source>
</evidence>
<evidence type="ECO:0000313" key="18">
    <source>
        <dbReference type="Proteomes" id="UP000627253"/>
    </source>
</evidence>
<evidence type="ECO:0000259" key="16">
    <source>
        <dbReference type="PROSITE" id="PS50835"/>
    </source>
</evidence>
<keyword evidence="12" id="KW-0449">Lipoprotein</keyword>
<keyword evidence="8 15" id="KW-0472">Membrane</keyword>
<comment type="subcellular location">
    <subcellularLocation>
        <location evidence="1">Cell membrane</location>
        <topology evidence="1">Single-pass type I membrane protein</topology>
    </subcellularLocation>
</comment>
<dbReference type="OrthoDB" id="9906515at2759"/>
<evidence type="ECO:0000256" key="10">
    <source>
        <dbReference type="ARBA" id="ARBA00023157"/>
    </source>
</evidence>
<dbReference type="InterPro" id="IPR013106">
    <property type="entry name" value="Ig_V-set"/>
</dbReference>
<dbReference type="Pfam" id="PF07686">
    <property type="entry name" value="V-set"/>
    <property type="match status" value="1"/>
</dbReference>
<feature type="domain" description="Ig-like" evidence="16">
    <location>
        <begin position="14"/>
        <end position="102"/>
    </location>
</feature>
<dbReference type="PANTHER" id="PTHR10441">
    <property type="entry name" value="CD8 ALPHA CHAIN"/>
    <property type="match status" value="1"/>
</dbReference>
<evidence type="ECO:0000256" key="2">
    <source>
        <dbReference type="ARBA" id="ARBA00022475"/>
    </source>
</evidence>
<dbReference type="FunFam" id="2.60.40.10:FF:001514">
    <property type="entry name" value="CD8 alpha chain"/>
    <property type="match status" value="1"/>
</dbReference>
<dbReference type="EMBL" id="WAAF01004572">
    <property type="protein sequence ID" value="NXX40685.1"/>
    <property type="molecule type" value="Genomic_DNA"/>
</dbReference>
<feature type="non-terminal residue" evidence="17">
    <location>
        <position position="1"/>
    </location>
</feature>
<feature type="transmembrane region" description="Helical" evidence="15">
    <location>
        <begin position="152"/>
        <end position="175"/>
    </location>
</feature>
<evidence type="ECO:0000256" key="7">
    <source>
        <dbReference type="ARBA" id="ARBA00023130"/>
    </source>
</evidence>
<dbReference type="AlphaFoldDB" id="A0A852IED9"/>
<keyword evidence="5" id="KW-0391">Immunity</keyword>
<organism evidence="17 18">
    <name type="scientific">Tricholaema leucomelas</name>
    <name type="common">pied barbet</name>
    <dbReference type="NCBI Taxonomy" id="240729"/>
    <lineage>
        <taxon>Eukaryota</taxon>
        <taxon>Metazoa</taxon>
        <taxon>Chordata</taxon>
        <taxon>Craniata</taxon>
        <taxon>Vertebrata</taxon>
        <taxon>Euteleostomi</taxon>
        <taxon>Archelosauria</taxon>
        <taxon>Archosauria</taxon>
        <taxon>Dinosauria</taxon>
        <taxon>Saurischia</taxon>
        <taxon>Theropoda</taxon>
        <taxon>Coelurosauria</taxon>
        <taxon>Aves</taxon>
        <taxon>Neognathae</taxon>
        <taxon>Neoaves</taxon>
        <taxon>Telluraves</taxon>
        <taxon>Coraciimorphae</taxon>
        <taxon>Piciformes</taxon>
        <taxon>Lybiidae</taxon>
        <taxon>Tricholaema lacrymosa</taxon>
    </lineage>
</organism>
<evidence type="ECO:0000256" key="11">
    <source>
        <dbReference type="ARBA" id="ARBA00023180"/>
    </source>
</evidence>
<evidence type="ECO:0000256" key="12">
    <source>
        <dbReference type="ARBA" id="ARBA00023288"/>
    </source>
</evidence>
<dbReference type="PROSITE" id="PS50835">
    <property type="entry name" value="IG_LIKE"/>
    <property type="match status" value="1"/>
</dbReference>
<dbReference type="InterPro" id="IPR013783">
    <property type="entry name" value="Ig-like_fold"/>
</dbReference>
<gene>
    <name evidence="17" type="primary">Cd8a</name>
    <name evidence="17" type="ORF">TRILEU_R07338</name>
</gene>
<keyword evidence="6 15" id="KW-1133">Transmembrane helix</keyword>
<evidence type="ECO:0000256" key="6">
    <source>
        <dbReference type="ARBA" id="ARBA00022989"/>
    </source>
</evidence>
<dbReference type="GO" id="GO:0002456">
    <property type="term" value="P:T cell mediated immunity"/>
    <property type="evidence" value="ECO:0007669"/>
    <property type="project" value="TreeGrafter"/>
</dbReference>
<evidence type="ECO:0000256" key="5">
    <source>
        <dbReference type="ARBA" id="ARBA00022859"/>
    </source>
</evidence>
<keyword evidence="13" id="KW-0393">Immunoglobulin domain</keyword>
<dbReference type="InterPro" id="IPR015468">
    <property type="entry name" value="CD8_asu"/>
</dbReference>
<dbReference type="Gene3D" id="2.60.40.10">
    <property type="entry name" value="Immunoglobulins"/>
    <property type="match status" value="1"/>
</dbReference>
<dbReference type="GO" id="GO:0045065">
    <property type="term" value="P:cytotoxic T cell differentiation"/>
    <property type="evidence" value="ECO:0007669"/>
    <property type="project" value="TreeGrafter"/>
</dbReference>
<keyword evidence="11" id="KW-0325">Glycoprotein</keyword>
<evidence type="ECO:0000256" key="3">
    <source>
        <dbReference type="ARBA" id="ARBA00022692"/>
    </source>
</evidence>
<dbReference type="GO" id="GO:0007166">
    <property type="term" value="P:cell surface receptor signaling pathway"/>
    <property type="evidence" value="ECO:0007669"/>
    <property type="project" value="TreeGrafter"/>
</dbReference>
<evidence type="ECO:0000256" key="4">
    <source>
        <dbReference type="ARBA" id="ARBA00022729"/>
    </source>
</evidence>
<dbReference type="InterPro" id="IPR007110">
    <property type="entry name" value="Ig-like_dom"/>
</dbReference>